<dbReference type="EMBL" id="CP081070">
    <property type="protein sequence ID" value="UWQ54860.1"/>
    <property type="molecule type" value="Genomic_DNA"/>
</dbReference>
<dbReference type="PROSITE" id="PS51855">
    <property type="entry name" value="MGS"/>
    <property type="match status" value="1"/>
</dbReference>
<dbReference type="Gene3D" id="3.30.1490.20">
    <property type="entry name" value="ATP-grasp fold, A domain"/>
    <property type="match status" value="1"/>
</dbReference>
<dbReference type="InterPro" id="IPR013815">
    <property type="entry name" value="ATP_grasp_subdomain_1"/>
</dbReference>
<dbReference type="SUPFAM" id="SSF56059">
    <property type="entry name" value="Glutathione synthetase ATP-binding domain-like"/>
    <property type="match status" value="2"/>
</dbReference>
<evidence type="ECO:0000256" key="8">
    <source>
        <dbReference type="ARBA" id="ARBA00022723"/>
    </source>
</evidence>
<feature type="binding site" evidence="19">
    <location>
        <position position="788"/>
    </location>
    <ligand>
        <name>ATP</name>
        <dbReference type="ChEBI" id="CHEBI:30616"/>
        <label>2</label>
    </ligand>
</feature>
<feature type="binding site" evidence="19">
    <location>
        <position position="816"/>
    </location>
    <ligand>
        <name>ATP</name>
        <dbReference type="ChEBI" id="CHEBI:30616"/>
        <label>2</label>
    </ligand>
</feature>
<gene>
    <name evidence="19 22" type="primary">carB</name>
    <name evidence="22" type="ORF">K3721_04835</name>
</gene>
<dbReference type="FunFam" id="3.30.1490.20:FF:000001">
    <property type="entry name" value="Carbamoyl-phosphate synthase large chain"/>
    <property type="match status" value="1"/>
</dbReference>
<feature type="binding site" evidence="19">
    <location>
        <position position="182"/>
    </location>
    <ligand>
        <name>ATP</name>
        <dbReference type="ChEBI" id="CHEBI:30616"/>
        <label>1</label>
    </ligand>
</feature>
<evidence type="ECO:0000313" key="22">
    <source>
        <dbReference type="EMBL" id="UWQ54860.1"/>
    </source>
</evidence>
<feature type="binding site" evidence="19">
    <location>
        <position position="298"/>
    </location>
    <ligand>
        <name>ATP</name>
        <dbReference type="ChEBI" id="CHEBI:30616"/>
        <label>1</label>
    </ligand>
</feature>
<evidence type="ECO:0000256" key="16">
    <source>
        <dbReference type="ARBA" id="ARBA00048816"/>
    </source>
</evidence>
<dbReference type="PROSITE" id="PS00867">
    <property type="entry name" value="CPSASE_2"/>
    <property type="match status" value="2"/>
</dbReference>
<dbReference type="InterPro" id="IPR005480">
    <property type="entry name" value="CPSase_lsu_oligo"/>
</dbReference>
<dbReference type="SUPFAM" id="SSF52440">
    <property type="entry name" value="PreATP-grasp domain"/>
    <property type="match status" value="2"/>
</dbReference>
<dbReference type="PROSITE" id="PS51257">
    <property type="entry name" value="PROKAR_LIPOPROTEIN"/>
    <property type="match status" value="1"/>
</dbReference>
<dbReference type="NCBIfam" id="NF009455">
    <property type="entry name" value="PRK12815.1"/>
    <property type="match status" value="1"/>
</dbReference>
<dbReference type="Pfam" id="PF02787">
    <property type="entry name" value="CPSase_L_D3"/>
    <property type="match status" value="1"/>
</dbReference>
<feature type="binding site" evidence="19">
    <location>
        <position position="781"/>
    </location>
    <ligand>
        <name>ATP</name>
        <dbReference type="ChEBI" id="CHEBI:30616"/>
        <label>2</label>
    </ligand>
</feature>
<dbReference type="Gene3D" id="3.40.50.20">
    <property type="match status" value="2"/>
</dbReference>
<dbReference type="HAMAP" id="MF_01210_B">
    <property type="entry name" value="CPSase_L_chain_B"/>
    <property type="match status" value="1"/>
</dbReference>
<evidence type="ECO:0000256" key="13">
    <source>
        <dbReference type="ARBA" id="ARBA00022975"/>
    </source>
</evidence>
<dbReference type="PROSITE" id="PS00866">
    <property type="entry name" value="CPSASE_1"/>
    <property type="match status" value="1"/>
</dbReference>
<feature type="binding site" evidence="19">
    <location>
        <position position="856"/>
    </location>
    <ligand>
        <name>ATP</name>
        <dbReference type="ChEBI" id="CHEBI:30616"/>
        <label>2</label>
    </ligand>
</feature>
<dbReference type="InterPro" id="IPR011607">
    <property type="entry name" value="MGS-like_dom"/>
</dbReference>
<dbReference type="PANTHER" id="PTHR11405:SF53">
    <property type="entry name" value="CARBAMOYL-PHOSPHATE SYNTHASE [AMMONIA], MITOCHONDRIAL"/>
    <property type="match status" value="1"/>
</dbReference>
<dbReference type="Pfam" id="PF25596">
    <property type="entry name" value="CPSase_L_D1"/>
    <property type="match status" value="2"/>
</dbReference>
<dbReference type="EC" id="6.3.5.5" evidence="19"/>
<feature type="binding site" evidence="19">
    <location>
        <position position="873"/>
    </location>
    <ligand>
        <name>ATP</name>
        <dbReference type="ChEBI" id="CHEBI:30616"/>
        <label>2</label>
    </ligand>
</feature>
<dbReference type="PRINTS" id="PR00098">
    <property type="entry name" value="CPSASE"/>
</dbReference>
<feature type="binding site" evidence="19">
    <location>
        <position position="875"/>
    </location>
    <ligand>
        <name>Mg(2+)</name>
        <dbReference type="ChEBI" id="CHEBI:18420"/>
        <label>4</label>
    </ligand>
</feature>
<feature type="region of interest" description="Carboxyphosphate synthetic domain" evidence="19">
    <location>
        <begin position="1"/>
        <end position="415"/>
    </location>
</feature>
<feature type="binding site" evidence="19">
    <location>
        <position position="856"/>
    </location>
    <ligand>
        <name>Mn(2+)</name>
        <dbReference type="ChEBI" id="CHEBI:29035"/>
        <label>3</label>
    </ligand>
</feature>
<dbReference type="NCBIfam" id="TIGR01369">
    <property type="entry name" value="CPSaseII_lrg"/>
    <property type="match status" value="1"/>
</dbReference>
<comment type="function">
    <text evidence="17 19">Large subunit of the glutamine-dependent carbamoyl phosphate synthetase (CPSase). CPSase catalyzes the formation of carbamoyl phosphate from the ammonia moiety of glutamine, carbonate, and phosphate donated by ATP, constituting the first step of 2 biosynthetic pathways, one leading to arginine and/or urea and the other to pyrimidine nucleotides. The large subunit (synthetase) binds the substrates ammonia (free or transferred from glutamine from the small subunit), hydrogencarbonate and ATP and carries out an ATP-coupled ligase reaction, activating hydrogencarbonate by forming carboxy phosphate which reacts with ammonia to form carbamoyl phosphate.</text>
</comment>
<feature type="binding site" evidence="19">
    <location>
        <position position="189"/>
    </location>
    <ligand>
        <name>ATP</name>
        <dbReference type="ChEBI" id="CHEBI:30616"/>
        <label>1</label>
    </ligand>
</feature>
<feature type="binding site" evidence="19">
    <location>
        <position position="856"/>
    </location>
    <ligand>
        <name>Mg(2+)</name>
        <dbReference type="ChEBI" id="CHEBI:18420"/>
        <label>3</label>
    </ligand>
</feature>
<feature type="binding site" evidence="19">
    <location>
        <position position="873"/>
    </location>
    <ligand>
        <name>Mg(2+)</name>
        <dbReference type="ChEBI" id="CHEBI:18420"/>
        <label>3</label>
    </ligand>
</feature>
<evidence type="ECO:0000256" key="14">
    <source>
        <dbReference type="ARBA" id="ARBA00023211"/>
    </source>
</evidence>
<evidence type="ECO:0000313" key="23">
    <source>
        <dbReference type="Proteomes" id="UP001058713"/>
    </source>
</evidence>
<name>A0A9Q9LXH4_LEICA</name>
<proteinExistence type="inferred from homology"/>
<dbReference type="Gene3D" id="1.10.1030.10">
    <property type="entry name" value="Carbamoyl-phosphate synthetase, large subunit oligomerisation domain"/>
    <property type="match status" value="1"/>
</dbReference>
<evidence type="ECO:0000259" key="21">
    <source>
        <dbReference type="PROSITE" id="PS51855"/>
    </source>
</evidence>
<sequence length="1123" mass="121113">MPKRTDIQSIMIIGAGPIVIGQACEFDYSGAQACKALREEGYRVILVNSNPATIMTDPGLADATYIEPITPEVVAKIIEKERPDALLPTMGGQTGLNTSLALEEMGVLEKFGVEMIGAKRDAIEMAEDRKLFREAMDRLGIENPKATIVTAPKRENGTADLEEGVRIALEALDEIGLPAIIRPAFTLGGTGGGVAYNRDDYIHFCRSGMDASPVNQILVDESLLGWKEYEMEVVRDKADNAIIVCSIENVDPMGVHTGDSITVAPALTLTDKEYQIMRTHSINVLREIGVETGGSNVQWAVNPADGRMVVIEMNPRVSRSSALASKATGFPIAKIAAKLAVGYTLDELDNDITKVTPASFEPTIDYVVTKIPKFAFEKFPGSEPHLTTAMKSVGEAMAIGRTIHESLQKALASMESGLTGFDEVAIDGVGADAWEPAGDTAAVIKAIGQQTPDRMRTIAQAMRHGLSDDEIQAVTKFDPWFLARIREIVEAEAEIREGGLPSDEAGLRALKMLGFTDARLAKLTGQKEADVRKARRAAGVNAVFKRIDTCAAEFEAQTPYMYSTYESPAFGDVECEARPSDKKKVVILGGGPNRIGQGIEFDYCCCHACFALTDAGYETIMINCNPETVSTDYDTSDRLYFEPLTFEHVMEILRVEQDNGTLHGVIVQFGGQTPLKLANALEEEGIPILGTSPDAIDLAEDRERFQALVTKLGLKQPKNGIASTGEQALAIAEDIGFPLVIRPSYVLGGRAMEIVRDMDQLKRYIAEAVVVSGDSPVLLDSYLAGAVELDVDALCDGRDVHVTGIMQHIEEAGVHSGDSACSLPPYSLDKDVIDQIKAQTNALALALNVVGLMNVQFAIKANEDGEEEIFLIEVNPRASRTVPFVAKATDSAIASIAARVMAGEPLSNFPLRPPYGPDAGYDVDTPIADPMTLADPDMPWFSVKEAVLPFARFPGVDTILGPEMRSTGEVMGWDRSFARAFLKAQMGAGMVLPSKGRAFISIKDADKGKLMLEAAQILVEQGFTLVATRGTQSWLEGQGVACDLVNKVYEGRPHVVDMLKDGDVQLLMNTTEGAQAVEDSKEMRSVALYDKIPYFTTAAGANAAARAIKAQAEGDVEVKSLQG</sequence>
<dbReference type="FunFam" id="3.30.470.20:FF:000013">
    <property type="entry name" value="Carbamoyl-phosphate synthase large chain"/>
    <property type="match status" value="1"/>
</dbReference>
<evidence type="ECO:0000256" key="17">
    <source>
        <dbReference type="ARBA" id="ARBA00057223"/>
    </source>
</evidence>
<dbReference type="KEGG" id="lcae:K3721_04835"/>
<comment type="cofactor">
    <cofactor evidence="19">
        <name>Mg(2+)</name>
        <dbReference type="ChEBI" id="CHEBI:18420"/>
    </cofactor>
    <cofactor evidence="19">
        <name>Mn(2+)</name>
        <dbReference type="ChEBI" id="CHEBI:29035"/>
    </cofactor>
    <text evidence="19">Binds 4 Mg(2+) or Mn(2+) ions per subunit.</text>
</comment>
<feature type="binding site" evidence="19">
    <location>
        <position position="228"/>
    </location>
    <ligand>
        <name>ATP</name>
        <dbReference type="ChEBI" id="CHEBI:30616"/>
        <label>1</label>
    </ligand>
</feature>
<dbReference type="InterPro" id="IPR005483">
    <property type="entry name" value="CPSase_dom"/>
</dbReference>
<keyword evidence="9 19" id="KW-0677">Repeat</keyword>
<feature type="domain" description="MGS-like" evidence="21">
    <location>
        <begin position="990"/>
        <end position="1123"/>
    </location>
</feature>
<feature type="binding site" evidence="19">
    <location>
        <position position="814"/>
    </location>
    <ligand>
        <name>ATP</name>
        <dbReference type="ChEBI" id="CHEBI:30616"/>
        <label>2</label>
    </ligand>
</feature>
<feature type="binding site" evidence="19">
    <location>
        <position position="312"/>
    </location>
    <ligand>
        <name>Mg(2+)</name>
        <dbReference type="ChEBI" id="CHEBI:18420"/>
        <label>2</label>
    </ligand>
</feature>
<dbReference type="InterPro" id="IPR011761">
    <property type="entry name" value="ATP-grasp"/>
</dbReference>
<dbReference type="FunFam" id="3.30.470.20:FF:000007">
    <property type="entry name" value="Carbamoyl-phosphate synthase large chain"/>
    <property type="match status" value="1"/>
</dbReference>
<comment type="pathway">
    <text evidence="2 19">Pyrimidine metabolism; UMP biosynthesis via de novo pathway; (S)-dihydroorotate from bicarbonate: step 1/3.</text>
</comment>
<keyword evidence="8" id="KW-0479">Metal-binding</keyword>
<comment type="catalytic activity">
    <reaction evidence="16 19">
        <text>hydrogencarbonate + L-glutamine + 2 ATP + H2O = carbamoyl phosphate + L-glutamate + 2 ADP + phosphate + 2 H(+)</text>
        <dbReference type="Rhea" id="RHEA:18633"/>
        <dbReference type="ChEBI" id="CHEBI:15377"/>
        <dbReference type="ChEBI" id="CHEBI:15378"/>
        <dbReference type="ChEBI" id="CHEBI:17544"/>
        <dbReference type="ChEBI" id="CHEBI:29985"/>
        <dbReference type="ChEBI" id="CHEBI:30616"/>
        <dbReference type="ChEBI" id="CHEBI:43474"/>
        <dbReference type="ChEBI" id="CHEBI:58228"/>
        <dbReference type="ChEBI" id="CHEBI:58359"/>
        <dbReference type="ChEBI" id="CHEBI:456216"/>
        <dbReference type="EC" id="6.3.5.5"/>
    </reaction>
</comment>
<evidence type="ECO:0000256" key="6">
    <source>
        <dbReference type="ARBA" id="ARBA00022598"/>
    </source>
</evidence>
<feature type="binding site" evidence="19">
    <location>
        <position position="256"/>
    </location>
    <ligand>
        <name>ATP</name>
        <dbReference type="ChEBI" id="CHEBI:30616"/>
        <label>1</label>
    </ligand>
</feature>
<feature type="region of interest" description="Allosteric domain" evidence="19">
    <location>
        <begin position="990"/>
        <end position="1123"/>
    </location>
</feature>
<dbReference type="FunFam" id="3.40.50.20:FF:000001">
    <property type="entry name" value="Carbamoyl-phosphate synthase large chain"/>
    <property type="match status" value="1"/>
</dbReference>
<feature type="binding site" evidence="19">
    <location>
        <position position="783"/>
    </location>
    <ligand>
        <name>ATP</name>
        <dbReference type="ChEBI" id="CHEBI:30616"/>
        <label>2</label>
    </ligand>
</feature>
<feature type="binding site" evidence="19">
    <location>
        <position position="221"/>
    </location>
    <ligand>
        <name>ATP</name>
        <dbReference type="ChEBI" id="CHEBI:30616"/>
        <label>1</label>
    </ligand>
</feature>
<dbReference type="FunFam" id="1.10.1030.10:FF:000002">
    <property type="entry name" value="Carbamoyl-phosphate synthase large chain"/>
    <property type="match status" value="1"/>
</dbReference>
<dbReference type="GO" id="GO:0004088">
    <property type="term" value="F:carbamoyl-phosphate synthase (glutamine-hydrolyzing) activity"/>
    <property type="evidence" value="ECO:0007669"/>
    <property type="project" value="UniProtKB-UniRule"/>
</dbReference>
<evidence type="ECO:0000256" key="5">
    <source>
        <dbReference type="ARBA" id="ARBA00022571"/>
    </source>
</evidence>
<dbReference type="AlphaFoldDB" id="A0A9Q9LXH4"/>
<dbReference type="InterPro" id="IPR033937">
    <property type="entry name" value="MGS_CPS_CarB"/>
</dbReference>
<dbReference type="PROSITE" id="PS50975">
    <property type="entry name" value="ATP_GRASP"/>
    <property type="match status" value="2"/>
</dbReference>
<feature type="binding site" evidence="19">
    <location>
        <position position="742"/>
    </location>
    <ligand>
        <name>ATP</name>
        <dbReference type="ChEBI" id="CHEBI:30616"/>
        <label>2</label>
    </ligand>
</feature>
<dbReference type="InterPro" id="IPR005479">
    <property type="entry name" value="CPAse_ATP-bd"/>
</dbReference>
<keyword evidence="12" id="KW-0460">Magnesium</keyword>
<dbReference type="SUPFAM" id="SSF48108">
    <property type="entry name" value="Carbamoyl phosphate synthetase, large subunit connection domain"/>
    <property type="match status" value="1"/>
</dbReference>
<evidence type="ECO:0000259" key="20">
    <source>
        <dbReference type="PROSITE" id="PS50975"/>
    </source>
</evidence>
<dbReference type="InterPro" id="IPR036914">
    <property type="entry name" value="MGS-like_dom_sf"/>
</dbReference>
<evidence type="ECO:0000256" key="12">
    <source>
        <dbReference type="ARBA" id="ARBA00022842"/>
    </source>
</evidence>
<dbReference type="InterPro" id="IPR036897">
    <property type="entry name" value="CarbamoylP_synth_lsu_oligo_sf"/>
</dbReference>
<dbReference type="Proteomes" id="UP001058713">
    <property type="component" value="Chromosome"/>
</dbReference>
<keyword evidence="13 19" id="KW-0665">Pyrimidine biosynthesis</keyword>
<feature type="binding site" evidence="19">
    <location>
        <position position="873"/>
    </location>
    <ligand>
        <name>Mn(2+)</name>
        <dbReference type="ChEBI" id="CHEBI:29035"/>
        <label>4</label>
    </ligand>
</feature>
<evidence type="ECO:0000256" key="7">
    <source>
        <dbReference type="ARBA" id="ARBA00022605"/>
    </source>
</evidence>
<feature type="domain" description="ATP-grasp" evidence="20">
    <location>
        <begin position="133"/>
        <end position="341"/>
    </location>
</feature>
<dbReference type="InterPro" id="IPR006275">
    <property type="entry name" value="CPSase_lsu"/>
</dbReference>
<feature type="binding site" evidence="19">
    <location>
        <position position="254"/>
    </location>
    <ligand>
        <name>ATP</name>
        <dbReference type="ChEBI" id="CHEBI:30616"/>
        <label>1</label>
    </ligand>
</feature>
<protein>
    <recommendedName>
        <fullName evidence="19">Carbamoyl phosphate synthase large chain</fullName>
        <ecNumber evidence="19">6.3.4.16</ecNumber>
        <ecNumber evidence="19">6.3.5.5</ecNumber>
    </recommendedName>
    <alternativeName>
        <fullName evidence="19">Carbamoyl phosphate synthetase ammonia chain</fullName>
    </alternativeName>
</protein>
<dbReference type="SMART" id="SM01096">
    <property type="entry name" value="CPSase_L_D3"/>
    <property type="match status" value="1"/>
</dbReference>
<keyword evidence="14" id="KW-0464">Manganese</keyword>
<dbReference type="EC" id="6.3.4.16" evidence="19"/>
<feature type="binding site" evidence="19">
    <location>
        <position position="188"/>
    </location>
    <ligand>
        <name>ATP</name>
        <dbReference type="ChEBI" id="CHEBI:30616"/>
        <label>1</label>
    </ligand>
</feature>
<dbReference type="FunFam" id="3.40.50.20:FF:000003">
    <property type="entry name" value="Carbamoyl-phosphate synthase large chain"/>
    <property type="match status" value="1"/>
</dbReference>
<dbReference type="SUPFAM" id="SSF52335">
    <property type="entry name" value="Methylglyoxal synthase-like"/>
    <property type="match status" value="1"/>
</dbReference>
<dbReference type="Gene3D" id="3.30.470.20">
    <property type="entry name" value="ATP-grasp fold, B domain"/>
    <property type="match status" value="2"/>
</dbReference>
<evidence type="ECO:0000256" key="2">
    <source>
        <dbReference type="ARBA" id="ARBA00004812"/>
    </source>
</evidence>
<comment type="catalytic activity">
    <reaction evidence="15 19">
        <text>hydrogencarbonate + NH4(+) + 2 ATP = carbamoyl phosphate + 2 ADP + phosphate + 2 H(+)</text>
        <dbReference type="Rhea" id="RHEA:18029"/>
        <dbReference type="ChEBI" id="CHEBI:15378"/>
        <dbReference type="ChEBI" id="CHEBI:17544"/>
        <dbReference type="ChEBI" id="CHEBI:28938"/>
        <dbReference type="ChEBI" id="CHEBI:30616"/>
        <dbReference type="ChEBI" id="CHEBI:43474"/>
        <dbReference type="ChEBI" id="CHEBI:58228"/>
        <dbReference type="ChEBI" id="CHEBI:456216"/>
        <dbReference type="EC" id="6.3.4.16"/>
    </reaction>
</comment>
<dbReference type="GO" id="GO:0044205">
    <property type="term" value="P:'de novo' UMP biosynthetic process"/>
    <property type="evidence" value="ECO:0007669"/>
    <property type="project" value="UniProtKB-UniRule"/>
</dbReference>
<accession>A0A9Q9LXH4</accession>
<feature type="binding site" evidence="19">
    <location>
        <position position="223"/>
    </location>
    <ligand>
        <name>ATP</name>
        <dbReference type="ChEBI" id="CHEBI:30616"/>
        <label>1</label>
    </ligand>
</feature>
<evidence type="ECO:0000256" key="3">
    <source>
        <dbReference type="ARBA" id="ARBA00005077"/>
    </source>
</evidence>
<feature type="binding site" evidence="19">
    <location>
        <position position="873"/>
    </location>
    <ligand>
        <name>Mg(2+)</name>
        <dbReference type="ChEBI" id="CHEBI:18420"/>
        <label>4</label>
    </ligand>
</feature>
<feature type="binding site" evidence="19">
    <location>
        <position position="312"/>
    </location>
    <ligand>
        <name>Mn(2+)</name>
        <dbReference type="ChEBI" id="CHEBI:29035"/>
        <label>2</label>
    </ligand>
</feature>
<reference evidence="22" key="1">
    <citation type="submission" date="2021-08" db="EMBL/GenBank/DDBJ databases">
        <authorList>
            <person name="Nwanade C."/>
            <person name="Wang M."/>
            <person name="Masoudi A."/>
            <person name="Yu Z."/>
            <person name="Liu J."/>
        </authorList>
    </citation>
    <scope>NUCLEOTIDE SEQUENCE</scope>
    <source>
        <strain evidence="22">S122</strain>
    </source>
</reference>
<evidence type="ECO:0000256" key="19">
    <source>
        <dbReference type="HAMAP-Rule" id="MF_01210"/>
    </source>
</evidence>
<comment type="cofactor">
    <cofactor evidence="1">
        <name>Mn(2+)</name>
        <dbReference type="ChEBI" id="CHEBI:29035"/>
    </cofactor>
</comment>
<feature type="binding site" evidence="19">
    <location>
        <position position="875"/>
    </location>
    <ligand>
        <name>Mn(2+)</name>
        <dbReference type="ChEBI" id="CHEBI:29035"/>
        <label>4</label>
    </ligand>
</feature>
<comment type="subunit">
    <text evidence="18 19">Composed of two chains; the small (or glutamine) chain promotes the hydrolysis of glutamine to ammonia, which is used by the large (or ammonia) chain to synthesize carbamoyl phosphate. Tetramer of heterodimers (alpha,beta)4.</text>
</comment>
<dbReference type="SMART" id="SM00851">
    <property type="entry name" value="MGS"/>
    <property type="match status" value="1"/>
</dbReference>
<comment type="similarity">
    <text evidence="4 19">Belongs to the CarB family.</text>
</comment>
<keyword evidence="11 19" id="KW-0067">ATP-binding</keyword>
<feature type="binding site" evidence="19">
    <location>
        <position position="255"/>
    </location>
    <ligand>
        <name>ATP</name>
        <dbReference type="ChEBI" id="CHEBI:30616"/>
        <label>1</label>
    </ligand>
</feature>
<comment type="domain">
    <text evidence="19">The large subunit is composed of 2 ATP-grasp domains that are involved in binding the 2 ATP molecules needed for carbamoyl phosphate synthesis. The N-terminal ATP-grasp domain (referred to as the carboxyphosphate synthetic component) catalyzes the ATP-dependent phosphorylation of hydrogencarbonate to carboxyphosphate and the subsequent nucleophilic attack by ammonia to form a carbamate intermediate. The C-terminal ATP-grasp domain (referred to as the carbamoyl phosphate synthetic component) then catalyzes the phosphorylation of carbamate with the second ATP to form the end product carbamoyl phosphate. The reactive and unstable enzyme intermediates are sequentially channeled from one active site to the next through the interior of the protein over a distance of at least 96 A.</text>
</comment>
<evidence type="ECO:0000256" key="15">
    <source>
        <dbReference type="ARBA" id="ARBA00047359"/>
    </source>
</evidence>
<feature type="binding site" evidence="19">
    <location>
        <position position="815"/>
    </location>
    <ligand>
        <name>ATP</name>
        <dbReference type="ChEBI" id="CHEBI:30616"/>
        <label>2</label>
    </ligand>
</feature>
<dbReference type="NCBIfam" id="NF003671">
    <property type="entry name" value="PRK05294.1"/>
    <property type="match status" value="1"/>
</dbReference>
<feature type="binding site" evidence="19">
    <location>
        <position position="312"/>
    </location>
    <ligand>
        <name>Mg(2+)</name>
        <dbReference type="ChEBI" id="CHEBI:18420"/>
        <label>1</label>
    </ligand>
</feature>
<feature type="binding site" evidence="19">
    <location>
        <position position="873"/>
    </location>
    <ligand>
        <name>Mn(2+)</name>
        <dbReference type="ChEBI" id="CHEBI:29035"/>
        <label>3</label>
    </ligand>
</feature>
<evidence type="ECO:0000256" key="9">
    <source>
        <dbReference type="ARBA" id="ARBA00022737"/>
    </source>
</evidence>
<evidence type="ECO:0000256" key="11">
    <source>
        <dbReference type="ARBA" id="ARBA00022840"/>
    </source>
</evidence>
<dbReference type="GO" id="GO:0046872">
    <property type="term" value="F:metal ion binding"/>
    <property type="evidence" value="ECO:0007669"/>
    <property type="project" value="UniProtKB-KW"/>
</dbReference>
<comment type="caution">
    <text evidence="19">Lacks conserved residue(s) required for the propagation of feature annotation.</text>
</comment>
<feature type="binding site" evidence="19">
    <location>
        <position position="129"/>
    </location>
    <ligand>
        <name>ATP</name>
        <dbReference type="ChEBI" id="CHEBI:30616"/>
        <label>1</label>
    </ligand>
</feature>
<dbReference type="InterPro" id="IPR016185">
    <property type="entry name" value="PreATP-grasp_dom_sf"/>
</dbReference>
<keyword evidence="6 19" id="KW-0436">Ligase</keyword>
<feature type="binding site" evidence="19">
    <location>
        <position position="298"/>
    </location>
    <ligand>
        <name>Mg(2+)</name>
        <dbReference type="ChEBI" id="CHEBI:18420"/>
        <label>1</label>
    </ligand>
</feature>
<feature type="binding site" evidence="19">
    <location>
        <position position="298"/>
    </location>
    <ligand>
        <name>Mn(2+)</name>
        <dbReference type="ChEBI" id="CHEBI:29035"/>
        <label>1</label>
    </ligand>
</feature>
<keyword evidence="10 19" id="KW-0547">Nucleotide-binding</keyword>
<dbReference type="HAMAP" id="MF_01210_A">
    <property type="entry name" value="CPSase_L_chain_A"/>
    <property type="match status" value="1"/>
</dbReference>
<feature type="binding site" evidence="19">
    <location>
        <position position="314"/>
    </location>
    <ligand>
        <name>Mg(2+)</name>
        <dbReference type="ChEBI" id="CHEBI:18420"/>
        <label>2</label>
    </ligand>
</feature>
<dbReference type="PANTHER" id="PTHR11405">
    <property type="entry name" value="CARBAMOYLTRANSFERASE FAMILY MEMBER"/>
    <property type="match status" value="1"/>
</dbReference>
<dbReference type="GO" id="GO:0004087">
    <property type="term" value="F:carbamoyl-phosphate synthase (ammonia) activity"/>
    <property type="evidence" value="ECO:0007669"/>
    <property type="project" value="UniProtKB-EC"/>
</dbReference>
<feature type="binding site" evidence="19">
    <location>
        <position position="314"/>
    </location>
    <ligand>
        <name>Mn(2+)</name>
        <dbReference type="ChEBI" id="CHEBI:29035"/>
        <label>2</label>
    </ligand>
</feature>
<dbReference type="Pfam" id="PF02142">
    <property type="entry name" value="MGS"/>
    <property type="match status" value="1"/>
</dbReference>
<evidence type="ECO:0000256" key="10">
    <source>
        <dbReference type="ARBA" id="ARBA00022741"/>
    </source>
</evidence>
<dbReference type="RefSeq" id="WP_259972042.1">
    <property type="nucleotide sequence ID" value="NZ_CP081070.1"/>
</dbReference>
<dbReference type="GO" id="GO:0005737">
    <property type="term" value="C:cytoplasm"/>
    <property type="evidence" value="ECO:0007669"/>
    <property type="project" value="TreeGrafter"/>
</dbReference>
<dbReference type="Gene3D" id="3.40.50.1380">
    <property type="entry name" value="Methylglyoxal synthase-like domain"/>
    <property type="match status" value="1"/>
</dbReference>
<organism evidence="22 23">
    <name type="scientific">Leisingera caerulea</name>
    <name type="common">Phaeobacter caeruleus</name>
    <dbReference type="NCBI Taxonomy" id="506591"/>
    <lineage>
        <taxon>Bacteria</taxon>
        <taxon>Pseudomonadati</taxon>
        <taxon>Pseudomonadota</taxon>
        <taxon>Alphaproteobacteria</taxon>
        <taxon>Rhodobacterales</taxon>
        <taxon>Roseobacteraceae</taxon>
        <taxon>Leisingera</taxon>
    </lineage>
</organism>
<feature type="binding site" evidence="19">
    <location>
        <position position="312"/>
    </location>
    <ligand>
        <name>Mn(2+)</name>
        <dbReference type="ChEBI" id="CHEBI:29035"/>
        <label>1</label>
    </ligand>
</feature>
<evidence type="ECO:0000256" key="1">
    <source>
        <dbReference type="ARBA" id="ARBA00001936"/>
    </source>
</evidence>
<evidence type="ECO:0000256" key="4">
    <source>
        <dbReference type="ARBA" id="ARBA00009799"/>
    </source>
</evidence>
<dbReference type="GO" id="GO:0005524">
    <property type="term" value="F:ATP binding"/>
    <property type="evidence" value="ECO:0007669"/>
    <property type="project" value="UniProtKB-UniRule"/>
</dbReference>
<keyword evidence="7 19" id="KW-0028">Amino-acid biosynthesis</keyword>
<comment type="pathway">
    <text evidence="3 19">Amino-acid biosynthesis; L-arginine biosynthesis; carbamoyl phosphate from bicarbonate: step 1/1.</text>
</comment>
<dbReference type="InterPro" id="IPR058047">
    <property type="entry name" value="CPSase_preATP-grasp"/>
</dbReference>
<feature type="binding site" evidence="19">
    <location>
        <position position="813"/>
    </location>
    <ligand>
        <name>ATP</name>
        <dbReference type="ChEBI" id="CHEBI:30616"/>
        <label>2</label>
    </ligand>
</feature>
<feature type="binding site" evidence="19">
    <location>
        <position position="312"/>
    </location>
    <ligand>
        <name>ATP</name>
        <dbReference type="ChEBI" id="CHEBI:30616"/>
        <label>1</label>
    </ligand>
</feature>
<keyword evidence="5 19" id="KW-0055">Arginine biosynthesis</keyword>
<feature type="domain" description="ATP-grasp" evidence="20">
    <location>
        <begin position="706"/>
        <end position="902"/>
    </location>
</feature>
<dbReference type="CDD" id="cd01424">
    <property type="entry name" value="MGS_CPS_II"/>
    <property type="match status" value="1"/>
</dbReference>
<dbReference type="Pfam" id="PF02786">
    <property type="entry name" value="CPSase_L_D2"/>
    <property type="match status" value="2"/>
</dbReference>
<dbReference type="GO" id="GO:0006541">
    <property type="term" value="P:glutamine metabolic process"/>
    <property type="evidence" value="ECO:0007669"/>
    <property type="project" value="TreeGrafter"/>
</dbReference>
<evidence type="ECO:0000256" key="18">
    <source>
        <dbReference type="ARBA" id="ARBA00062056"/>
    </source>
</evidence>
<dbReference type="GO" id="GO:0006526">
    <property type="term" value="P:L-arginine biosynthetic process"/>
    <property type="evidence" value="ECO:0007669"/>
    <property type="project" value="UniProtKB-UniRule"/>
</dbReference>